<sequence length="261" mass="29561">MKRMVMQISYDGSGFRGYQKQPDARSVQGEVERALAKLHKAASWPSTSSGRTDTGVHALSQPVHFDTPLAIPEERWPMALNSLLPDDIHVRHTETAPEGFHARYGAVAKEYRYRLTTARERDVFRRHYVYQLRHEPDAERMRKAAAYLLGTHNFASLSSPRTDVEDKVRTMYAIDVIREGEEWVLRFIGSGFLYQMVRVMTGTLLDIGYGSREPESLPELLEAEDRTLAAKTAPGHGLYLAGVDYSEEALQARLAAKIRPQ</sequence>
<name>A0A969TTK8_9BACI</name>
<comment type="function">
    <text evidence="4">Formation of pseudouridine at positions 38, 39 and 40 in the anticodon stem and loop of transfer RNAs.</text>
</comment>
<dbReference type="Gene3D" id="3.30.70.660">
    <property type="entry name" value="Pseudouridine synthase I, catalytic domain, C-terminal subdomain"/>
    <property type="match status" value="1"/>
</dbReference>
<evidence type="ECO:0000256" key="1">
    <source>
        <dbReference type="ARBA" id="ARBA00009375"/>
    </source>
</evidence>
<evidence type="ECO:0000256" key="7">
    <source>
        <dbReference type="RuleBase" id="RU003792"/>
    </source>
</evidence>
<dbReference type="PANTHER" id="PTHR11142">
    <property type="entry name" value="PSEUDOURIDYLATE SYNTHASE"/>
    <property type="match status" value="1"/>
</dbReference>
<evidence type="ECO:0000256" key="2">
    <source>
        <dbReference type="ARBA" id="ARBA00022694"/>
    </source>
</evidence>
<evidence type="ECO:0000256" key="6">
    <source>
        <dbReference type="PIRSR" id="PIRSR001430-2"/>
    </source>
</evidence>
<feature type="binding site" evidence="4 6">
    <location>
        <position position="111"/>
    </location>
    <ligand>
        <name>substrate</name>
    </ligand>
</feature>
<dbReference type="InterPro" id="IPR020103">
    <property type="entry name" value="PsdUridine_synth_cat_dom_sf"/>
</dbReference>
<dbReference type="EC" id="5.4.99.12" evidence="4"/>
<dbReference type="InterPro" id="IPR020095">
    <property type="entry name" value="PsdUridine_synth_TruA_C"/>
</dbReference>
<accession>A0A969TTK8</accession>
<dbReference type="Proteomes" id="UP000752012">
    <property type="component" value="Unassembled WGS sequence"/>
</dbReference>
<dbReference type="FunFam" id="3.30.70.580:FF:000001">
    <property type="entry name" value="tRNA pseudouridine synthase A"/>
    <property type="match status" value="1"/>
</dbReference>
<comment type="caution">
    <text evidence="4">Lacks conserved residue(s) required for the propagation of feature annotation.</text>
</comment>
<feature type="domain" description="Pseudouridine synthase I TruA alpha/beta" evidence="8">
    <location>
        <begin position="9"/>
        <end position="104"/>
    </location>
</feature>
<dbReference type="HAMAP" id="MF_00171">
    <property type="entry name" value="TruA"/>
    <property type="match status" value="1"/>
</dbReference>
<feature type="domain" description="Pseudouridine synthase I TruA alpha/beta" evidence="8">
    <location>
        <begin position="144"/>
        <end position="246"/>
    </location>
</feature>
<keyword evidence="2 4" id="KW-0819">tRNA processing</keyword>
<feature type="active site" description="Nucleophile" evidence="4 5">
    <location>
        <position position="53"/>
    </location>
</feature>
<evidence type="ECO:0000256" key="3">
    <source>
        <dbReference type="ARBA" id="ARBA00023235"/>
    </source>
</evidence>
<dbReference type="AlphaFoldDB" id="A0A969TTK8"/>
<dbReference type="InterPro" id="IPR020097">
    <property type="entry name" value="PsdUridine_synth_TruA_a/b_dom"/>
</dbReference>
<organism evidence="9 10">
    <name type="scientific">Alkalicoccus luteus</name>
    <dbReference type="NCBI Taxonomy" id="1237094"/>
    <lineage>
        <taxon>Bacteria</taxon>
        <taxon>Bacillati</taxon>
        <taxon>Bacillota</taxon>
        <taxon>Bacilli</taxon>
        <taxon>Bacillales</taxon>
        <taxon>Bacillaceae</taxon>
        <taxon>Alkalicoccus</taxon>
    </lineage>
</organism>
<dbReference type="EMBL" id="JAATHJ010000001">
    <property type="protein sequence ID" value="NJP36036.1"/>
    <property type="molecule type" value="Genomic_DNA"/>
</dbReference>
<dbReference type="CDD" id="cd02570">
    <property type="entry name" value="PseudoU_synth_EcTruA"/>
    <property type="match status" value="1"/>
</dbReference>
<comment type="subunit">
    <text evidence="4">Homodimer.</text>
</comment>
<dbReference type="GO" id="GO:0031119">
    <property type="term" value="P:tRNA pseudouridine synthesis"/>
    <property type="evidence" value="ECO:0007669"/>
    <property type="project" value="UniProtKB-UniRule"/>
</dbReference>
<dbReference type="PIRSF" id="PIRSF001430">
    <property type="entry name" value="tRNA_psdUrid_synth"/>
    <property type="match status" value="1"/>
</dbReference>
<keyword evidence="10" id="KW-1185">Reference proteome</keyword>
<dbReference type="SUPFAM" id="SSF55120">
    <property type="entry name" value="Pseudouridine synthase"/>
    <property type="match status" value="1"/>
</dbReference>
<dbReference type="RefSeq" id="WP_168004324.1">
    <property type="nucleotide sequence ID" value="NZ_JAATHJ010000001.1"/>
</dbReference>
<evidence type="ECO:0000259" key="8">
    <source>
        <dbReference type="Pfam" id="PF01416"/>
    </source>
</evidence>
<evidence type="ECO:0000256" key="5">
    <source>
        <dbReference type="PIRSR" id="PIRSR001430-1"/>
    </source>
</evidence>
<dbReference type="GO" id="GO:0160147">
    <property type="term" value="F:tRNA pseudouridine(38-40) synthase activity"/>
    <property type="evidence" value="ECO:0007669"/>
    <property type="project" value="UniProtKB-EC"/>
</dbReference>
<proteinExistence type="inferred from homology"/>
<dbReference type="NCBIfam" id="TIGR00071">
    <property type="entry name" value="hisT_truA"/>
    <property type="match status" value="1"/>
</dbReference>
<gene>
    <name evidence="4 9" type="primary">truA</name>
    <name evidence="9" type="ORF">HCN83_00350</name>
</gene>
<comment type="similarity">
    <text evidence="1 4 7">Belongs to the tRNA pseudouridine synthase TruA family.</text>
</comment>
<reference evidence="9 10" key="1">
    <citation type="submission" date="2020-03" db="EMBL/GenBank/DDBJ databases">
        <title>Assessment of the enzymatic potential of alkaline-tolerant lipase obtained from Bacillus luteus H11 (technogenic soil) for the bioremediation of saline soils contaminated with petroleum substances.</title>
        <authorList>
            <person name="Kalwasinska A."/>
        </authorList>
    </citation>
    <scope>NUCLEOTIDE SEQUENCE [LARGE SCALE GENOMIC DNA]</scope>
    <source>
        <strain evidence="9 10">H11</strain>
    </source>
</reference>
<evidence type="ECO:0000313" key="10">
    <source>
        <dbReference type="Proteomes" id="UP000752012"/>
    </source>
</evidence>
<evidence type="ECO:0000256" key="4">
    <source>
        <dbReference type="HAMAP-Rule" id="MF_00171"/>
    </source>
</evidence>
<dbReference type="InterPro" id="IPR001406">
    <property type="entry name" value="PsdUridine_synth_TruA"/>
</dbReference>
<dbReference type="InterPro" id="IPR020094">
    <property type="entry name" value="TruA/RsuA/RluB/E/F_N"/>
</dbReference>
<protein>
    <recommendedName>
        <fullName evidence="4">tRNA pseudouridine synthase A</fullName>
        <ecNumber evidence="4">5.4.99.12</ecNumber>
    </recommendedName>
    <alternativeName>
        <fullName evidence="4">tRNA pseudouridine(38-40) synthase</fullName>
    </alternativeName>
    <alternativeName>
        <fullName evidence="4">tRNA pseudouridylate synthase I</fullName>
    </alternativeName>
    <alternativeName>
        <fullName evidence="4">tRNA-uridine isomerase I</fullName>
    </alternativeName>
</protein>
<comment type="catalytic activity">
    <reaction evidence="4 7">
        <text>uridine(38/39/40) in tRNA = pseudouridine(38/39/40) in tRNA</text>
        <dbReference type="Rhea" id="RHEA:22376"/>
        <dbReference type="Rhea" id="RHEA-COMP:10085"/>
        <dbReference type="Rhea" id="RHEA-COMP:10087"/>
        <dbReference type="ChEBI" id="CHEBI:65314"/>
        <dbReference type="ChEBI" id="CHEBI:65315"/>
        <dbReference type="EC" id="5.4.99.12"/>
    </reaction>
</comment>
<evidence type="ECO:0000313" key="9">
    <source>
        <dbReference type="EMBL" id="NJP36036.1"/>
    </source>
</evidence>
<dbReference type="Gene3D" id="3.30.70.580">
    <property type="entry name" value="Pseudouridine synthase I, catalytic domain, N-terminal subdomain"/>
    <property type="match status" value="1"/>
</dbReference>
<keyword evidence="3 4" id="KW-0413">Isomerase</keyword>
<dbReference type="PANTHER" id="PTHR11142:SF0">
    <property type="entry name" value="TRNA PSEUDOURIDINE SYNTHASE-LIKE 1"/>
    <property type="match status" value="1"/>
</dbReference>
<dbReference type="Pfam" id="PF01416">
    <property type="entry name" value="PseudoU_synth_1"/>
    <property type="match status" value="2"/>
</dbReference>
<dbReference type="GO" id="GO:0003723">
    <property type="term" value="F:RNA binding"/>
    <property type="evidence" value="ECO:0007669"/>
    <property type="project" value="InterPro"/>
</dbReference>
<comment type="caution">
    <text evidence="9">The sequence shown here is derived from an EMBL/GenBank/DDBJ whole genome shotgun (WGS) entry which is preliminary data.</text>
</comment>